<proteinExistence type="predicted"/>
<dbReference type="Proteomes" id="UP000366872">
    <property type="component" value="Unassembled WGS sequence"/>
</dbReference>
<sequence length="140" mass="16380">MRKLGWIYIIFYCIDALFSLVASFEPSVELMSNFWSMGMLSFGIFILIFICMGSLRPVKVFVPMLSFNALALVFGFALTIPLLLRYGPQMSQLDMNIAFFREEFGWYWAVHWFFMTLWLAVCAFAVVTYSRFMVSKHKQN</sequence>
<keyword evidence="1" id="KW-1133">Transmembrane helix</keyword>
<organism evidence="2 3">
    <name type="scientific">Pontiella desulfatans</name>
    <dbReference type="NCBI Taxonomy" id="2750659"/>
    <lineage>
        <taxon>Bacteria</taxon>
        <taxon>Pseudomonadati</taxon>
        <taxon>Kiritimatiellota</taxon>
        <taxon>Kiritimatiellia</taxon>
        <taxon>Kiritimatiellales</taxon>
        <taxon>Pontiellaceae</taxon>
        <taxon>Pontiella</taxon>
    </lineage>
</organism>
<feature type="transmembrane region" description="Helical" evidence="1">
    <location>
        <begin position="67"/>
        <end position="86"/>
    </location>
</feature>
<feature type="transmembrane region" description="Helical" evidence="1">
    <location>
        <begin position="34"/>
        <end position="55"/>
    </location>
</feature>
<protein>
    <submittedName>
        <fullName evidence="2">Uncharacterized protein</fullName>
    </submittedName>
</protein>
<evidence type="ECO:0000313" key="3">
    <source>
        <dbReference type="Proteomes" id="UP000366872"/>
    </source>
</evidence>
<keyword evidence="1" id="KW-0812">Transmembrane</keyword>
<keyword evidence="3" id="KW-1185">Reference proteome</keyword>
<accession>A0A6C2U539</accession>
<feature type="transmembrane region" description="Helical" evidence="1">
    <location>
        <begin position="5"/>
        <end position="22"/>
    </location>
</feature>
<name>A0A6C2U539_PONDE</name>
<dbReference type="EMBL" id="CAAHFG010000002">
    <property type="protein sequence ID" value="VGO14927.1"/>
    <property type="molecule type" value="Genomic_DNA"/>
</dbReference>
<reference evidence="2 3" key="1">
    <citation type="submission" date="2019-04" db="EMBL/GenBank/DDBJ databases">
        <authorList>
            <person name="Van Vliet M D."/>
        </authorList>
    </citation>
    <scope>NUCLEOTIDE SEQUENCE [LARGE SCALE GENOMIC DNA]</scope>
    <source>
        <strain evidence="2 3">F1</strain>
    </source>
</reference>
<dbReference type="RefSeq" id="WP_136080546.1">
    <property type="nucleotide sequence ID" value="NZ_CAAHFG010000002.1"/>
</dbReference>
<evidence type="ECO:0000313" key="2">
    <source>
        <dbReference type="EMBL" id="VGO14927.1"/>
    </source>
</evidence>
<feature type="transmembrane region" description="Helical" evidence="1">
    <location>
        <begin position="106"/>
        <end position="129"/>
    </location>
</feature>
<dbReference type="AlphaFoldDB" id="A0A6C2U539"/>
<keyword evidence="1" id="KW-0472">Membrane</keyword>
<evidence type="ECO:0000256" key="1">
    <source>
        <dbReference type="SAM" id="Phobius"/>
    </source>
</evidence>
<gene>
    <name evidence="2" type="ORF">PDESU_03497</name>
</gene>